<feature type="coiled-coil region" evidence="5">
    <location>
        <begin position="495"/>
        <end position="532"/>
    </location>
</feature>
<dbReference type="InterPro" id="IPR050829">
    <property type="entry name" value="CorA_MIT"/>
</dbReference>
<feature type="region of interest" description="Disordered" evidence="6">
    <location>
        <begin position="42"/>
        <end position="113"/>
    </location>
</feature>
<proteinExistence type="predicted"/>
<dbReference type="Gene3D" id="1.20.58.340">
    <property type="entry name" value="Magnesium transport protein CorA, transmembrane region"/>
    <property type="match status" value="1"/>
</dbReference>
<dbReference type="GO" id="GO:0046873">
    <property type="term" value="F:metal ion transmembrane transporter activity"/>
    <property type="evidence" value="ECO:0007669"/>
    <property type="project" value="InterPro"/>
</dbReference>
<keyword evidence="3 7" id="KW-1133">Transmembrane helix</keyword>
<dbReference type="KEGG" id="bcom:BAUCODRAFT_144829"/>
<evidence type="ECO:0000256" key="1">
    <source>
        <dbReference type="ARBA" id="ARBA00004141"/>
    </source>
</evidence>
<feature type="transmembrane region" description="Helical" evidence="7">
    <location>
        <begin position="589"/>
        <end position="608"/>
    </location>
</feature>
<dbReference type="GeneID" id="19108534"/>
<name>M2NQG3_BAUPA</name>
<evidence type="ECO:0000313" key="9">
    <source>
        <dbReference type="Proteomes" id="UP000011761"/>
    </source>
</evidence>
<dbReference type="AlphaFoldDB" id="M2NQG3"/>
<keyword evidence="2 7" id="KW-0812">Transmembrane</keyword>
<feature type="transmembrane region" description="Helical" evidence="7">
    <location>
        <begin position="561"/>
        <end position="582"/>
    </location>
</feature>
<evidence type="ECO:0000256" key="3">
    <source>
        <dbReference type="ARBA" id="ARBA00022989"/>
    </source>
</evidence>
<dbReference type="GO" id="GO:0016020">
    <property type="term" value="C:membrane"/>
    <property type="evidence" value="ECO:0007669"/>
    <property type="project" value="UniProtKB-SubCell"/>
</dbReference>
<organism evidence="8 9">
    <name type="scientific">Baudoinia panamericana (strain UAMH 10762)</name>
    <name type="common">Angels' share fungus</name>
    <name type="synonym">Baudoinia compniacensis (strain UAMH 10762)</name>
    <dbReference type="NCBI Taxonomy" id="717646"/>
    <lineage>
        <taxon>Eukaryota</taxon>
        <taxon>Fungi</taxon>
        <taxon>Dikarya</taxon>
        <taxon>Ascomycota</taxon>
        <taxon>Pezizomycotina</taxon>
        <taxon>Dothideomycetes</taxon>
        <taxon>Dothideomycetidae</taxon>
        <taxon>Mycosphaerellales</taxon>
        <taxon>Teratosphaeriaceae</taxon>
        <taxon>Baudoinia</taxon>
    </lineage>
</organism>
<keyword evidence="9" id="KW-1185">Reference proteome</keyword>
<feature type="compositionally biased region" description="Polar residues" evidence="6">
    <location>
        <begin position="683"/>
        <end position="694"/>
    </location>
</feature>
<evidence type="ECO:0000313" key="8">
    <source>
        <dbReference type="EMBL" id="EMD01291.1"/>
    </source>
</evidence>
<dbReference type="PANTHER" id="PTHR47685">
    <property type="entry name" value="MAGNESIUM TRANSPORT PROTEIN CORA"/>
    <property type="match status" value="1"/>
</dbReference>
<accession>M2NQG3</accession>
<evidence type="ECO:0000256" key="4">
    <source>
        <dbReference type="ARBA" id="ARBA00023136"/>
    </source>
</evidence>
<dbReference type="EMBL" id="KB445550">
    <property type="protein sequence ID" value="EMD01291.1"/>
    <property type="molecule type" value="Genomic_DNA"/>
</dbReference>
<feature type="compositionally biased region" description="Low complexity" evidence="6">
    <location>
        <begin position="85"/>
        <end position="96"/>
    </location>
</feature>
<dbReference type="eggNOG" id="ENOG502SJNH">
    <property type="taxonomic scope" value="Eukaryota"/>
</dbReference>
<comment type="subcellular location">
    <subcellularLocation>
        <location evidence="1">Membrane</location>
        <topology evidence="1">Multi-pass membrane protein</topology>
    </subcellularLocation>
</comment>
<dbReference type="OrthoDB" id="426293at2759"/>
<evidence type="ECO:0000256" key="5">
    <source>
        <dbReference type="SAM" id="Coils"/>
    </source>
</evidence>
<evidence type="ECO:0000256" key="7">
    <source>
        <dbReference type="SAM" id="Phobius"/>
    </source>
</evidence>
<feature type="region of interest" description="Disordered" evidence="6">
    <location>
        <begin position="662"/>
        <end position="706"/>
    </location>
</feature>
<dbReference type="RefSeq" id="XP_007672475.1">
    <property type="nucleotide sequence ID" value="XM_007674285.1"/>
</dbReference>
<dbReference type="SUPFAM" id="SSF144083">
    <property type="entry name" value="Magnesium transport protein CorA, transmembrane region"/>
    <property type="match status" value="1"/>
</dbReference>
<evidence type="ECO:0000256" key="6">
    <source>
        <dbReference type="SAM" id="MobiDB-lite"/>
    </source>
</evidence>
<dbReference type="OMA" id="DRSHYSH"/>
<dbReference type="HOGENOM" id="CLU_015492_1_0_1"/>
<dbReference type="Proteomes" id="UP000011761">
    <property type="component" value="Unassembled WGS sequence"/>
</dbReference>
<feature type="compositionally biased region" description="Low complexity" evidence="6">
    <location>
        <begin position="662"/>
        <end position="673"/>
    </location>
</feature>
<dbReference type="InterPro" id="IPR045863">
    <property type="entry name" value="CorA_TM1_TM2"/>
</dbReference>
<dbReference type="InterPro" id="IPR002523">
    <property type="entry name" value="MgTranspt_CorA/ZnTranspt_ZntB"/>
</dbReference>
<keyword evidence="5" id="KW-0175">Coiled coil</keyword>
<protein>
    <submittedName>
        <fullName evidence="8">Uncharacterized protein</fullName>
    </submittedName>
</protein>
<sequence length="736" mass="84635">MSDPEQVSALLKQLDAQKNAYLDTFRQVHELLARNIAATAPVSSRGNATPPRMPLPEIPEPRSPRSPRQSVSRSISERDPHARKTSAGLATLTTSSESRRTGEDSDTDNDETLYVSTTLEPFCYTEESLREHLRSYKYHAFGAKILHGVIDNPSRLRETPLVTKQKGPVDDRSHLSHYQIFDIGPDGAPLPVEKSNVEEETSRANAIWQCLREINQPPKERLAVGRITILREPSPMLFGAVHHVFDKYLDVNELFRHLVESNGSSANVHRAYDEDVRKQRSFVFNFEFFTIIGENCQPMKWQLADQQGDKNGHHIPVARCSSVVALVLNGPAVRKVRNPARRATDSHGYVYDPWSSWHVLNLQCYSDWNASTEVHDSSKHYVNGVEAFLITVLGEFRDAQKRFEAIYNAITDLITPPLEFMFNSNIRDTLLFEDQHFTLSRRYFWASQTLGLMNESIRKMIEAYEDTFTDEVWEGTHKTLWPLLERDSDRNQYYRRRLASLKAKFETEVRNLQKQIDENDERRREIQSLKEELFTGTSIQESRKSVENTEITIQQGHNIKLLTLVSIFFLPLTFVTSVFGMTNMPTDEHYWTFGIVTACVCVPFFVLIGSLNTTKGMHWWHVRSSAAFRYVGNFFAWLFRRRSSHVQEVAGDLGTQTASFKARPSMSRSSSAPNTRDMRLRRWSSSQTGDTVKQSVEMKPQDRPHIGSVRPAVARAQKSRLVEMWELERRRTLQFT</sequence>
<dbReference type="PANTHER" id="PTHR47685:SF1">
    <property type="entry name" value="MAGNESIUM TRANSPORT PROTEIN CORA"/>
    <property type="match status" value="1"/>
</dbReference>
<dbReference type="Pfam" id="PF01544">
    <property type="entry name" value="CorA"/>
    <property type="match status" value="1"/>
</dbReference>
<gene>
    <name evidence="8" type="ORF">BAUCODRAFT_144829</name>
</gene>
<keyword evidence="4 7" id="KW-0472">Membrane</keyword>
<evidence type="ECO:0000256" key="2">
    <source>
        <dbReference type="ARBA" id="ARBA00022692"/>
    </source>
</evidence>
<reference evidence="8 9" key="1">
    <citation type="journal article" date="2012" name="PLoS Pathog.">
        <title>Diverse lifestyles and strategies of plant pathogenesis encoded in the genomes of eighteen Dothideomycetes fungi.</title>
        <authorList>
            <person name="Ohm R.A."/>
            <person name="Feau N."/>
            <person name="Henrissat B."/>
            <person name="Schoch C.L."/>
            <person name="Horwitz B.A."/>
            <person name="Barry K.W."/>
            <person name="Condon B.J."/>
            <person name="Copeland A.C."/>
            <person name="Dhillon B."/>
            <person name="Glaser F."/>
            <person name="Hesse C.N."/>
            <person name="Kosti I."/>
            <person name="LaButti K."/>
            <person name="Lindquist E.A."/>
            <person name="Lucas S."/>
            <person name="Salamov A.A."/>
            <person name="Bradshaw R.E."/>
            <person name="Ciuffetti L."/>
            <person name="Hamelin R.C."/>
            <person name="Kema G.H.J."/>
            <person name="Lawrence C."/>
            <person name="Scott J.A."/>
            <person name="Spatafora J.W."/>
            <person name="Turgeon B.G."/>
            <person name="de Wit P.J.G.M."/>
            <person name="Zhong S."/>
            <person name="Goodwin S.B."/>
            <person name="Grigoriev I.V."/>
        </authorList>
    </citation>
    <scope>NUCLEOTIDE SEQUENCE [LARGE SCALE GENOMIC DNA]</scope>
    <source>
        <strain evidence="8 9">UAMH 10762</strain>
    </source>
</reference>